<evidence type="ECO:0000313" key="1">
    <source>
        <dbReference type="EMBL" id="RYQ81774.1"/>
    </source>
</evidence>
<gene>
    <name evidence="1" type="ORF">Ahy_B10g100378</name>
</gene>
<organism evidence="1 2">
    <name type="scientific">Arachis hypogaea</name>
    <name type="common">Peanut</name>
    <dbReference type="NCBI Taxonomy" id="3818"/>
    <lineage>
        <taxon>Eukaryota</taxon>
        <taxon>Viridiplantae</taxon>
        <taxon>Streptophyta</taxon>
        <taxon>Embryophyta</taxon>
        <taxon>Tracheophyta</taxon>
        <taxon>Spermatophyta</taxon>
        <taxon>Magnoliopsida</taxon>
        <taxon>eudicotyledons</taxon>
        <taxon>Gunneridae</taxon>
        <taxon>Pentapetalae</taxon>
        <taxon>rosids</taxon>
        <taxon>fabids</taxon>
        <taxon>Fabales</taxon>
        <taxon>Fabaceae</taxon>
        <taxon>Papilionoideae</taxon>
        <taxon>50 kb inversion clade</taxon>
        <taxon>dalbergioids sensu lato</taxon>
        <taxon>Dalbergieae</taxon>
        <taxon>Pterocarpus clade</taxon>
        <taxon>Arachis</taxon>
    </lineage>
</organism>
<dbReference type="Proteomes" id="UP000289738">
    <property type="component" value="Chromosome B10"/>
</dbReference>
<protein>
    <submittedName>
        <fullName evidence="1">Uncharacterized protein</fullName>
    </submittedName>
</protein>
<evidence type="ECO:0000313" key="2">
    <source>
        <dbReference type="Proteomes" id="UP000289738"/>
    </source>
</evidence>
<name>A0A444WWH1_ARAHY</name>
<reference evidence="1 2" key="1">
    <citation type="submission" date="2019-01" db="EMBL/GenBank/DDBJ databases">
        <title>Sequencing of cultivated peanut Arachis hypogaea provides insights into genome evolution and oil improvement.</title>
        <authorList>
            <person name="Chen X."/>
        </authorList>
    </citation>
    <scope>NUCLEOTIDE SEQUENCE [LARGE SCALE GENOMIC DNA]</scope>
    <source>
        <strain evidence="2">cv. Fuhuasheng</strain>
        <tissue evidence="1">Leaves</tissue>
    </source>
</reference>
<keyword evidence="2" id="KW-1185">Reference proteome</keyword>
<dbReference type="AlphaFoldDB" id="A0A444WWH1"/>
<proteinExistence type="predicted"/>
<accession>A0A444WWH1</accession>
<sequence length="114" mass="12393">MSFNLSLISMYPSWCFTPRSPLWNQPSLKTSFVAFKSLRYPLITVFPLNITSPIVFPSFGTLSIVSGSLISISSKPTCGIPCLAFILDLSCGASKSHSGFQTQKVPGPYVSVRP</sequence>
<dbReference type="EMBL" id="SDMP01000020">
    <property type="protein sequence ID" value="RYQ81774.1"/>
    <property type="molecule type" value="Genomic_DNA"/>
</dbReference>
<comment type="caution">
    <text evidence="1">The sequence shown here is derived from an EMBL/GenBank/DDBJ whole genome shotgun (WGS) entry which is preliminary data.</text>
</comment>